<dbReference type="PATRIC" id="fig|1365250.3.peg.430"/>
<dbReference type="InterPro" id="IPR018958">
    <property type="entry name" value="Knr4/Smi1-like_dom"/>
</dbReference>
<keyword evidence="3" id="KW-1185">Reference proteome</keyword>
<protein>
    <recommendedName>
        <fullName evidence="1">Knr4/Smi1-like domain-containing protein</fullName>
    </recommendedName>
</protein>
<dbReference type="InterPro" id="IPR037883">
    <property type="entry name" value="Knr4/Smi1-like_sf"/>
</dbReference>
<evidence type="ECO:0000259" key="1">
    <source>
        <dbReference type="SMART" id="SM00860"/>
    </source>
</evidence>
<dbReference type="SUPFAM" id="SSF160631">
    <property type="entry name" value="SMI1/KNR4-like"/>
    <property type="match status" value="1"/>
</dbReference>
<comment type="caution">
    <text evidence="2">The sequence shown here is derived from an EMBL/GenBank/DDBJ whole genome shotgun (WGS) entry which is preliminary data.</text>
</comment>
<organism evidence="2 3">
    <name type="scientific">Pseudoalteromonas luteoviolacea DSM 6061</name>
    <dbReference type="NCBI Taxonomy" id="1365250"/>
    <lineage>
        <taxon>Bacteria</taxon>
        <taxon>Pseudomonadati</taxon>
        <taxon>Pseudomonadota</taxon>
        <taxon>Gammaproteobacteria</taxon>
        <taxon>Alteromonadales</taxon>
        <taxon>Pseudoalteromonadaceae</taxon>
        <taxon>Pseudoalteromonas</taxon>
    </lineage>
</organism>
<name>A0A167BDI9_9GAMM</name>
<evidence type="ECO:0000313" key="3">
    <source>
        <dbReference type="Proteomes" id="UP000076643"/>
    </source>
</evidence>
<evidence type="ECO:0000313" key="2">
    <source>
        <dbReference type="EMBL" id="KZN46417.1"/>
    </source>
</evidence>
<dbReference type="Pfam" id="PF09346">
    <property type="entry name" value="SMI1_KNR4"/>
    <property type="match status" value="1"/>
</dbReference>
<gene>
    <name evidence="2" type="ORF">N475_25655</name>
</gene>
<dbReference type="SMART" id="SM00860">
    <property type="entry name" value="SMI1_KNR4"/>
    <property type="match status" value="1"/>
</dbReference>
<dbReference type="Gene3D" id="3.40.1580.10">
    <property type="entry name" value="SMI1/KNR4-like"/>
    <property type="match status" value="1"/>
</dbReference>
<sequence length="199" mass="22515">MNISKVQEFNMYLLNEFSEKDKVGTENGSTLIKNTPVVAPRAYLHAVYRALSDDDIRVLEADIGITLPDELKCFYKSSNGLKLFGDAISLYGLRDDNSRSIDSSLQQPFDIVMPNALVHNYRVPNTIYIGSYKYDGSIIGYNLKTGAIHRQLKTDTFKINHWTSLSDFLNQEYKRLSGLYKEDGLKCEGVTDTTPNILN</sequence>
<reference evidence="2 3" key="1">
    <citation type="submission" date="2013-07" db="EMBL/GenBank/DDBJ databases">
        <title>Comparative Genomic and Metabolomic Analysis of Twelve Strains of Pseudoalteromonas luteoviolacea.</title>
        <authorList>
            <person name="Vynne N.G."/>
            <person name="Mansson M."/>
            <person name="Gram L."/>
        </authorList>
    </citation>
    <scope>NUCLEOTIDE SEQUENCE [LARGE SCALE GENOMIC DNA]</scope>
    <source>
        <strain evidence="2 3">DSM 6061</strain>
    </source>
</reference>
<feature type="domain" description="Knr4/Smi1-like" evidence="1">
    <location>
        <begin position="50"/>
        <end position="171"/>
    </location>
</feature>
<accession>A0A167BDI9</accession>
<dbReference type="AlphaFoldDB" id="A0A167BDI9"/>
<dbReference type="Proteomes" id="UP000076643">
    <property type="component" value="Unassembled WGS sequence"/>
</dbReference>
<proteinExistence type="predicted"/>
<dbReference type="RefSeq" id="WP_063364591.1">
    <property type="nucleotide sequence ID" value="NZ_AQHB01000043.1"/>
</dbReference>
<dbReference type="EMBL" id="AUYB01000031">
    <property type="protein sequence ID" value="KZN46417.1"/>
    <property type="molecule type" value="Genomic_DNA"/>
</dbReference>